<evidence type="ECO:0000313" key="2">
    <source>
        <dbReference type="EMBL" id="KAH0749476.1"/>
    </source>
</evidence>
<protein>
    <recommendedName>
        <fullName evidence="1">6-phosphogluconate dehydrogenase NADP-binding domain-containing protein</fullName>
    </recommendedName>
</protein>
<feature type="domain" description="6-phosphogluconate dehydrogenase NADP-binding" evidence="1">
    <location>
        <begin position="189"/>
        <end position="231"/>
    </location>
</feature>
<dbReference type="Gene3D" id="3.40.50.720">
    <property type="entry name" value="NAD(P)-binding Rossmann-like Domain"/>
    <property type="match status" value="1"/>
</dbReference>
<dbReference type="SUPFAM" id="SSF51735">
    <property type="entry name" value="NAD(P)-binding Rossmann-fold domains"/>
    <property type="match status" value="1"/>
</dbReference>
<name>A0ABQ7UIN9_SOLTU</name>
<sequence length="274" mass="29846">MDKKVIPPASSSQEKACQYSTDRASIINNRRCSIYKQLSSDKKEALLLQRRRRYRQLTNKNLLGRAPTPLPNVQLHFTAEKGVTITDIPPHPETGDTSHIDTFAVVSGKAKDMIGCLSIFEVGSTLAAPVKQHSPIAITVTTKGSASLAHQQYDPKAITDKNNGGSGKTFLYRALLATFSAAHDLPASIDFLGLGIMGNPMPQNLIKAGCDVTVWNRTKSKCQPLISLGVYANFDYGADLSLFMLASKKCVFKLSLPNSEVDNDPDSAISFQFI</sequence>
<dbReference type="InterPro" id="IPR051265">
    <property type="entry name" value="HIBADH-related_NP60_sf"/>
</dbReference>
<proteinExistence type="predicted"/>
<dbReference type="Proteomes" id="UP000826656">
    <property type="component" value="Unassembled WGS sequence"/>
</dbReference>
<dbReference type="InterPro" id="IPR006115">
    <property type="entry name" value="6PGDH_NADP-bd"/>
</dbReference>
<comment type="caution">
    <text evidence="2">The sequence shown here is derived from an EMBL/GenBank/DDBJ whole genome shotgun (WGS) entry which is preliminary data.</text>
</comment>
<organism evidence="2 3">
    <name type="scientific">Solanum tuberosum</name>
    <name type="common">Potato</name>
    <dbReference type="NCBI Taxonomy" id="4113"/>
    <lineage>
        <taxon>Eukaryota</taxon>
        <taxon>Viridiplantae</taxon>
        <taxon>Streptophyta</taxon>
        <taxon>Embryophyta</taxon>
        <taxon>Tracheophyta</taxon>
        <taxon>Spermatophyta</taxon>
        <taxon>Magnoliopsida</taxon>
        <taxon>eudicotyledons</taxon>
        <taxon>Gunneridae</taxon>
        <taxon>Pentapetalae</taxon>
        <taxon>asterids</taxon>
        <taxon>lamiids</taxon>
        <taxon>Solanales</taxon>
        <taxon>Solanaceae</taxon>
        <taxon>Solanoideae</taxon>
        <taxon>Solaneae</taxon>
        <taxon>Solanum</taxon>
    </lineage>
</organism>
<accession>A0ABQ7UIN9</accession>
<evidence type="ECO:0000259" key="1">
    <source>
        <dbReference type="Pfam" id="PF03446"/>
    </source>
</evidence>
<reference evidence="2 3" key="1">
    <citation type="journal article" date="2021" name="bioRxiv">
        <title>Chromosome-scale and haplotype-resolved genome assembly of a tetraploid potato cultivar.</title>
        <authorList>
            <person name="Sun H."/>
            <person name="Jiao W.-B."/>
            <person name="Krause K."/>
            <person name="Campoy J.A."/>
            <person name="Goel M."/>
            <person name="Folz-Donahue K."/>
            <person name="Kukat C."/>
            <person name="Huettel B."/>
            <person name="Schneeberger K."/>
        </authorList>
    </citation>
    <scope>NUCLEOTIDE SEQUENCE [LARGE SCALE GENOMIC DNA]</scope>
    <source>
        <strain evidence="2">SolTubOtavaFocal</strain>
        <tissue evidence="2">Leaves</tissue>
    </source>
</reference>
<dbReference type="EMBL" id="JAIVGD010000019">
    <property type="protein sequence ID" value="KAH0749476.1"/>
    <property type="molecule type" value="Genomic_DNA"/>
</dbReference>
<dbReference type="InterPro" id="IPR036291">
    <property type="entry name" value="NAD(P)-bd_dom_sf"/>
</dbReference>
<dbReference type="Pfam" id="PF03446">
    <property type="entry name" value="NAD_binding_2"/>
    <property type="match status" value="1"/>
</dbReference>
<dbReference type="PANTHER" id="PTHR43580">
    <property type="entry name" value="OXIDOREDUCTASE GLYR1-RELATED"/>
    <property type="match status" value="1"/>
</dbReference>
<keyword evidence="3" id="KW-1185">Reference proteome</keyword>
<dbReference type="PANTHER" id="PTHR43580:SF2">
    <property type="entry name" value="CYTOKINE-LIKE NUCLEAR FACTOR N-PAC"/>
    <property type="match status" value="1"/>
</dbReference>
<evidence type="ECO:0000313" key="3">
    <source>
        <dbReference type="Proteomes" id="UP000826656"/>
    </source>
</evidence>
<gene>
    <name evidence="2" type="ORF">KY290_028708</name>
</gene>